<gene>
    <name evidence="3" type="ORF">EV139_0179</name>
</gene>
<organism evidence="3 4">
    <name type="scientific">Leucobacter luti</name>
    <dbReference type="NCBI Taxonomy" id="340320"/>
    <lineage>
        <taxon>Bacteria</taxon>
        <taxon>Bacillati</taxon>
        <taxon>Actinomycetota</taxon>
        <taxon>Actinomycetes</taxon>
        <taxon>Micrococcales</taxon>
        <taxon>Microbacteriaceae</taxon>
        <taxon>Leucobacter</taxon>
    </lineage>
</organism>
<comment type="caution">
    <text evidence="3">The sequence shown here is derived from an EMBL/GenBank/DDBJ whole genome shotgun (WGS) entry which is preliminary data.</text>
</comment>
<dbReference type="Pfam" id="PF00144">
    <property type="entry name" value="Beta-lactamase"/>
    <property type="match status" value="1"/>
</dbReference>
<accession>A0A4Q7U447</accession>
<dbReference type="SUPFAM" id="SSF56601">
    <property type="entry name" value="beta-lactamase/transpeptidase-like"/>
    <property type="match status" value="1"/>
</dbReference>
<keyword evidence="4" id="KW-1185">Reference proteome</keyword>
<feature type="region of interest" description="Disordered" evidence="1">
    <location>
        <begin position="42"/>
        <end position="64"/>
    </location>
</feature>
<dbReference type="InterPro" id="IPR001466">
    <property type="entry name" value="Beta-lactam-related"/>
</dbReference>
<evidence type="ECO:0000313" key="3">
    <source>
        <dbReference type="EMBL" id="RZT68454.1"/>
    </source>
</evidence>
<feature type="compositionally biased region" description="Low complexity" evidence="1">
    <location>
        <begin position="42"/>
        <end position="53"/>
    </location>
</feature>
<dbReference type="PANTHER" id="PTHR46825:SF7">
    <property type="entry name" value="D-ALANYL-D-ALANINE CARBOXYPEPTIDASE"/>
    <property type="match status" value="1"/>
</dbReference>
<protein>
    <submittedName>
        <fullName evidence="3">D-alanyl-D-alanine carboxypeptidase</fullName>
    </submittedName>
</protein>
<dbReference type="Proteomes" id="UP000291832">
    <property type="component" value="Unassembled WGS sequence"/>
</dbReference>
<dbReference type="InterPro" id="IPR012338">
    <property type="entry name" value="Beta-lactam/transpept-like"/>
</dbReference>
<keyword evidence="3" id="KW-0378">Hydrolase</keyword>
<dbReference type="PANTHER" id="PTHR46825">
    <property type="entry name" value="D-ALANYL-D-ALANINE-CARBOXYPEPTIDASE/ENDOPEPTIDASE AMPH"/>
    <property type="match status" value="1"/>
</dbReference>
<keyword evidence="3" id="KW-0121">Carboxypeptidase</keyword>
<proteinExistence type="predicted"/>
<feature type="domain" description="Beta-lactamase-related" evidence="2">
    <location>
        <begin position="74"/>
        <end position="394"/>
    </location>
</feature>
<evidence type="ECO:0000256" key="1">
    <source>
        <dbReference type="SAM" id="MobiDB-lite"/>
    </source>
</evidence>
<reference evidence="3 4" key="1">
    <citation type="journal article" date="2015" name="Stand. Genomic Sci.">
        <title>Genomic Encyclopedia of Bacterial and Archaeal Type Strains, Phase III: the genomes of soil and plant-associated and newly described type strains.</title>
        <authorList>
            <person name="Whitman W.B."/>
            <person name="Woyke T."/>
            <person name="Klenk H.P."/>
            <person name="Zhou Y."/>
            <person name="Lilburn T.G."/>
            <person name="Beck B.J."/>
            <person name="De Vos P."/>
            <person name="Vandamme P."/>
            <person name="Eisen J.A."/>
            <person name="Garrity G."/>
            <person name="Hugenholtz P."/>
            <person name="Kyrpides N.C."/>
        </authorList>
    </citation>
    <scope>NUCLEOTIDE SEQUENCE [LARGE SCALE GENOMIC DNA]</scope>
    <source>
        <strain evidence="3 4">RF6</strain>
    </source>
</reference>
<dbReference type="Gene3D" id="3.40.710.10">
    <property type="entry name" value="DD-peptidase/beta-lactamase superfamily"/>
    <property type="match status" value="1"/>
</dbReference>
<evidence type="ECO:0000313" key="4">
    <source>
        <dbReference type="Proteomes" id="UP000291832"/>
    </source>
</evidence>
<dbReference type="GO" id="GO:0004180">
    <property type="term" value="F:carboxypeptidase activity"/>
    <property type="evidence" value="ECO:0007669"/>
    <property type="project" value="UniProtKB-KW"/>
</dbReference>
<sequence>MIQMSKITEAQRPRSGRARAGALAVLAVGGLLLSGCAAAPGEAGQPTAAADAGAVERPEAPAGELPAELQQRLQDALDRTLAEYDVPGAAAGVWVPGSGSWTTATGVADVAEDAPVTTEMSWPIRSITKSYTVTMVLQLADEGELRLDDTIDRYVDGVTNGDEITLLQLANMSSGVADYVTDEFFAEYVKDQTHVYTLEELNSGVLGAPAQFAPGTEYVYTNANTNLLAAVIERVTGDDYATALQARILDPLGQTGTSYTPDVADWTAPHAIGYMPDPDGAAPLPQDQNPSILGAAGAMFSTLDDGRVWADTLGSGALLRPETQALREVGHRIEKPPYDIYAVGMGETDGWLGHNGEGLGFTAATFNNPATGASIVVYANLSNLPDGAHPADQAFRALAGVLADAG</sequence>
<name>A0A4Q7U447_9MICO</name>
<dbReference type="EMBL" id="SHKI01000002">
    <property type="protein sequence ID" value="RZT68454.1"/>
    <property type="molecule type" value="Genomic_DNA"/>
</dbReference>
<keyword evidence="3" id="KW-0645">Protease</keyword>
<evidence type="ECO:0000259" key="2">
    <source>
        <dbReference type="Pfam" id="PF00144"/>
    </source>
</evidence>
<dbReference type="AlphaFoldDB" id="A0A4Q7U447"/>
<dbReference type="InterPro" id="IPR050491">
    <property type="entry name" value="AmpC-like"/>
</dbReference>